<dbReference type="STRING" id="408657.SAMN04487995_5570"/>
<dbReference type="Pfam" id="PF08501">
    <property type="entry name" value="Shikimate_dh_N"/>
    <property type="match status" value="1"/>
</dbReference>
<dbReference type="GO" id="GO:0004764">
    <property type="term" value="F:shikimate 3-dehydrogenase (NADP+) activity"/>
    <property type="evidence" value="ECO:0007669"/>
    <property type="project" value="InterPro"/>
</dbReference>
<name>A0A1H7ACJ9_9BACT</name>
<evidence type="ECO:0000256" key="3">
    <source>
        <dbReference type="ARBA" id="ARBA00023141"/>
    </source>
</evidence>
<comment type="pathway">
    <text evidence="1">Metabolic intermediate biosynthesis; chorismate biosynthesis; chorismate from D-erythrose 4-phosphate and phosphoenolpyruvate: step 4/7.</text>
</comment>
<dbReference type="InterPro" id="IPR022893">
    <property type="entry name" value="Shikimate_DH_fam"/>
</dbReference>
<dbReference type="Gene3D" id="3.40.50.10860">
    <property type="entry name" value="Leucine Dehydrogenase, chain A, domain 1"/>
    <property type="match status" value="1"/>
</dbReference>
<dbReference type="GO" id="GO:0019632">
    <property type="term" value="P:shikimate metabolic process"/>
    <property type="evidence" value="ECO:0007669"/>
    <property type="project" value="TreeGrafter"/>
</dbReference>
<dbReference type="EMBL" id="FNXY01000010">
    <property type="protein sequence ID" value="SEJ62666.1"/>
    <property type="molecule type" value="Genomic_DNA"/>
</dbReference>
<dbReference type="InterPro" id="IPR013708">
    <property type="entry name" value="Shikimate_DH-bd_N"/>
</dbReference>
<keyword evidence="2" id="KW-0560">Oxidoreductase</keyword>
<dbReference type="Gene3D" id="3.40.50.720">
    <property type="entry name" value="NAD(P)-binding Rossmann-like Domain"/>
    <property type="match status" value="1"/>
</dbReference>
<dbReference type="GO" id="GO:0050661">
    <property type="term" value="F:NADP binding"/>
    <property type="evidence" value="ECO:0007669"/>
    <property type="project" value="TreeGrafter"/>
</dbReference>
<dbReference type="InterPro" id="IPR046346">
    <property type="entry name" value="Aminoacid_DH-like_N_sf"/>
</dbReference>
<evidence type="ECO:0000313" key="5">
    <source>
        <dbReference type="EMBL" id="SEJ62666.1"/>
    </source>
</evidence>
<dbReference type="SUPFAM" id="SSF53223">
    <property type="entry name" value="Aminoacid dehydrogenase-like, N-terminal domain"/>
    <property type="match status" value="1"/>
</dbReference>
<evidence type="ECO:0000256" key="2">
    <source>
        <dbReference type="ARBA" id="ARBA00023002"/>
    </source>
</evidence>
<dbReference type="OrthoDB" id="9792692at2"/>
<evidence type="ECO:0000313" key="6">
    <source>
        <dbReference type="Proteomes" id="UP000199532"/>
    </source>
</evidence>
<dbReference type="GO" id="GO:0005829">
    <property type="term" value="C:cytosol"/>
    <property type="evidence" value="ECO:0007669"/>
    <property type="project" value="TreeGrafter"/>
</dbReference>
<dbReference type="AlphaFoldDB" id="A0A1H7ACJ9"/>
<keyword evidence="6" id="KW-1185">Reference proteome</keyword>
<dbReference type="CDD" id="cd01065">
    <property type="entry name" value="NAD_bind_Shikimate_DH"/>
    <property type="match status" value="1"/>
</dbReference>
<keyword evidence="3" id="KW-0057">Aromatic amino acid biosynthesis</keyword>
<dbReference type="PANTHER" id="PTHR21089">
    <property type="entry name" value="SHIKIMATE DEHYDROGENASE"/>
    <property type="match status" value="1"/>
</dbReference>
<organism evidence="5 6">
    <name type="scientific">Dyadobacter koreensis</name>
    <dbReference type="NCBI Taxonomy" id="408657"/>
    <lineage>
        <taxon>Bacteria</taxon>
        <taxon>Pseudomonadati</taxon>
        <taxon>Bacteroidota</taxon>
        <taxon>Cytophagia</taxon>
        <taxon>Cytophagales</taxon>
        <taxon>Spirosomataceae</taxon>
        <taxon>Dyadobacter</taxon>
    </lineage>
</organism>
<evidence type="ECO:0000256" key="1">
    <source>
        <dbReference type="ARBA" id="ARBA00004871"/>
    </source>
</evidence>
<dbReference type="PANTHER" id="PTHR21089:SF1">
    <property type="entry name" value="BIFUNCTIONAL 3-DEHYDROQUINATE DEHYDRATASE_SHIKIMATE DEHYDROGENASE, CHLOROPLASTIC"/>
    <property type="match status" value="1"/>
</dbReference>
<accession>A0A1H7ACJ9</accession>
<dbReference type="GO" id="GO:0009073">
    <property type="term" value="P:aromatic amino acid family biosynthetic process"/>
    <property type="evidence" value="ECO:0007669"/>
    <property type="project" value="UniProtKB-KW"/>
</dbReference>
<proteinExistence type="predicted"/>
<protein>
    <submittedName>
        <fullName evidence="5">Shikimate dehydrogenase</fullName>
    </submittedName>
</protein>
<gene>
    <name evidence="5" type="ORF">SAMN04487995_5570</name>
</gene>
<dbReference type="SUPFAM" id="SSF51735">
    <property type="entry name" value="NAD(P)-binding Rossmann-fold domains"/>
    <property type="match status" value="1"/>
</dbReference>
<keyword evidence="3" id="KW-0028">Amino-acid biosynthesis</keyword>
<dbReference type="RefSeq" id="WP_090341100.1">
    <property type="nucleotide sequence ID" value="NZ_FNXY01000010.1"/>
</dbReference>
<dbReference type="GO" id="GO:0009423">
    <property type="term" value="P:chorismate biosynthetic process"/>
    <property type="evidence" value="ECO:0007669"/>
    <property type="project" value="TreeGrafter"/>
</dbReference>
<reference evidence="5 6" key="1">
    <citation type="submission" date="2016-10" db="EMBL/GenBank/DDBJ databases">
        <authorList>
            <person name="de Groot N.N."/>
        </authorList>
    </citation>
    <scope>NUCLEOTIDE SEQUENCE [LARGE SCALE GENOMIC DNA]</scope>
    <source>
        <strain evidence="5 6">DSM 19938</strain>
    </source>
</reference>
<sequence>MNLYGLIGFPLTHSFSKRYFTEKFIREKIHNCGYDLFEMESLEKLPELLRKHPDLKGLNVTIPHKQEVIKYLDDLDDASAERIGAVNTIKVFADGSTKGYNTDYYGFRQSISEWMDRRGEACCNFKALVLGNGGAAQAVKTALEDMQTEYKIVSRQRNNDSLLYEDLTQEIMESHLLIINTTPLGTHPNVDDCPEIPYQWISKGHFLYDLVYNPTTTLFMKKGFDQGAAVHNGLKMLEMQAEKAWDIWNSEEDMWSV</sequence>
<dbReference type="Proteomes" id="UP000199532">
    <property type="component" value="Unassembled WGS sequence"/>
</dbReference>
<feature type="domain" description="Shikimate dehydrogenase substrate binding N-terminal" evidence="4">
    <location>
        <begin position="6"/>
        <end position="89"/>
    </location>
</feature>
<dbReference type="InterPro" id="IPR036291">
    <property type="entry name" value="NAD(P)-bd_dom_sf"/>
</dbReference>
<evidence type="ECO:0000259" key="4">
    <source>
        <dbReference type="Pfam" id="PF08501"/>
    </source>
</evidence>